<dbReference type="VEuPathDB" id="VectorBase:AEPI011583"/>
<dbReference type="Proteomes" id="UP000075885">
    <property type="component" value="Unassembled WGS sequence"/>
</dbReference>
<evidence type="ECO:0000313" key="2">
    <source>
        <dbReference type="Proteomes" id="UP000075885"/>
    </source>
</evidence>
<dbReference type="InterPro" id="IPR036397">
    <property type="entry name" value="RNaseH_sf"/>
</dbReference>
<dbReference type="GO" id="GO:0003676">
    <property type="term" value="F:nucleic acid binding"/>
    <property type="evidence" value="ECO:0007669"/>
    <property type="project" value="InterPro"/>
</dbReference>
<keyword evidence="2" id="KW-1185">Reference proteome</keyword>
<reference evidence="1" key="2">
    <citation type="submission" date="2020-05" db="UniProtKB">
        <authorList>
            <consortium name="EnsemblMetazoa"/>
        </authorList>
    </citation>
    <scope>IDENTIFICATION</scope>
    <source>
        <strain evidence="1">Epiroticus2</strain>
    </source>
</reference>
<protein>
    <submittedName>
        <fullName evidence="1">Uncharacterized protein</fullName>
    </submittedName>
</protein>
<reference evidence="2" key="1">
    <citation type="submission" date="2013-03" db="EMBL/GenBank/DDBJ databases">
        <title>The Genome Sequence of Anopheles epiroticus epiroticus2.</title>
        <authorList>
            <consortium name="The Broad Institute Genomics Platform"/>
            <person name="Neafsey D.E."/>
            <person name="Howell P."/>
            <person name="Walker B."/>
            <person name="Young S.K."/>
            <person name="Zeng Q."/>
            <person name="Gargeya S."/>
            <person name="Fitzgerald M."/>
            <person name="Haas B."/>
            <person name="Abouelleil A."/>
            <person name="Allen A.W."/>
            <person name="Alvarado L."/>
            <person name="Arachchi H.M."/>
            <person name="Berlin A.M."/>
            <person name="Chapman S.B."/>
            <person name="Gainer-Dewar J."/>
            <person name="Goldberg J."/>
            <person name="Griggs A."/>
            <person name="Gujja S."/>
            <person name="Hansen M."/>
            <person name="Howarth C."/>
            <person name="Imamovic A."/>
            <person name="Ireland A."/>
            <person name="Larimer J."/>
            <person name="McCowan C."/>
            <person name="Murphy C."/>
            <person name="Pearson M."/>
            <person name="Poon T.W."/>
            <person name="Priest M."/>
            <person name="Roberts A."/>
            <person name="Saif S."/>
            <person name="Shea T."/>
            <person name="Sisk P."/>
            <person name="Sykes S."/>
            <person name="Wortman J."/>
            <person name="Nusbaum C."/>
            <person name="Birren B."/>
        </authorList>
    </citation>
    <scope>NUCLEOTIDE SEQUENCE [LARGE SCALE GENOMIC DNA]</scope>
    <source>
        <strain evidence="2">Epiroticus2</strain>
    </source>
</reference>
<dbReference type="STRING" id="199890.A0A182PX96"/>
<organism evidence="1 2">
    <name type="scientific">Anopheles epiroticus</name>
    <dbReference type="NCBI Taxonomy" id="199890"/>
    <lineage>
        <taxon>Eukaryota</taxon>
        <taxon>Metazoa</taxon>
        <taxon>Ecdysozoa</taxon>
        <taxon>Arthropoda</taxon>
        <taxon>Hexapoda</taxon>
        <taxon>Insecta</taxon>
        <taxon>Pterygota</taxon>
        <taxon>Neoptera</taxon>
        <taxon>Endopterygota</taxon>
        <taxon>Diptera</taxon>
        <taxon>Nematocera</taxon>
        <taxon>Culicoidea</taxon>
        <taxon>Culicidae</taxon>
        <taxon>Anophelinae</taxon>
        <taxon>Anopheles</taxon>
    </lineage>
</organism>
<sequence>MLRSKCLDERRGVSSTDDFKVQGDTIISEDNHCTFGALWLVTANELRRLYELLNSPDDQREITSWCAENQITWKFIPPHTPHFAELWEAAVRSMKHHDNVVIGNLEVLTSGHFLTGSHLQHVVEVDLKDVPENRVNHWRLVQKRLQHFWE</sequence>
<dbReference type="Gene3D" id="3.30.420.10">
    <property type="entry name" value="Ribonuclease H-like superfamily/Ribonuclease H"/>
    <property type="match status" value="1"/>
</dbReference>
<name>A0A182PX96_9DIPT</name>
<proteinExistence type="predicted"/>
<accession>A0A182PX96</accession>
<evidence type="ECO:0000313" key="1">
    <source>
        <dbReference type="EnsemblMetazoa" id="AEPI011583-PA"/>
    </source>
</evidence>
<dbReference type="EnsemblMetazoa" id="AEPI011583-RA">
    <property type="protein sequence ID" value="AEPI011583-PA"/>
    <property type="gene ID" value="AEPI011583"/>
</dbReference>
<dbReference type="AlphaFoldDB" id="A0A182PX96"/>